<dbReference type="SUPFAM" id="SSF55785">
    <property type="entry name" value="PYP-like sensor domain (PAS domain)"/>
    <property type="match status" value="1"/>
</dbReference>
<dbReference type="PANTHER" id="PTHR44757">
    <property type="entry name" value="DIGUANYLATE CYCLASE DGCP"/>
    <property type="match status" value="1"/>
</dbReference>
<feature type="domain" description="CBS" evidence="6">
    <location>
        <begin position="83"/>
        <end position="140"/>
    </location>
</feature>
<evidence type="ECO:0000259" key="5">
    <source>
        <dbReference type="PROSITE" id="PS50887"/>
    </source>
</evidence>
<dbReference type="FunFam" id="3.20.20.450:FF:000001">
    <property type="entry name" value="Cyclic di-GMP phosphodiesterase yahA"/>
    <property type="match status" value="1"/>
</dbReference>
<evidence type="ECO:0000259" key="6">
    <source>
        <dbReference type="PROSITE" id="PS51371"/>
    </source>
</evidence>
<evidence type="ECO:0000259" key="4">
    <source>
        <dbReference type="PROSITE" id="PS50883"/>
    </source>
</evidence>
<evidence type="ECO:0000259" key="3">
    <source>
        <dbReference type="PROSITE" id="PS50113"/>
    </source>
</evidence>
<dbReference type="CDD" id="cd01948">
    <property type="entry name" value="EAL"/>
    <property type="match status" value="1"/>
</dbReference>
<dbReference type="InterPro" id="IPR013767">
    <property type="entry name" value="PAS_fold"/>
</dbReference>
<feature type="domain" description="CBS" evidence="6">
    <location>
        <begin position="209"/>
        <end position="267"/>
    </location>
</feature>
<dbReference type="Pfam" id="PF00989">
    <property type="entry name" value="PAS"/>
    <property type="match status" value="1"/>
</dbReference>
<dbReference type="NCBIfam" id="TIGR00229">
    <property type="entry name" value="sensory_box"/>
    <property type="match status" value="1"/>
</dbReference>
<dbReference type="PROSITE" id="PS50112">
    <property type="entry name" value="PAS"/>
    <property type="match status" value="1"/>
</dbReference>
<dbReference type="SUPFAM" id="SSF54631">
    <property type="entry name" value="CBS-domain pair"/>
    <property type="match status" value="2"/>
</dbReference>
<dbReference type="CDD" id="cd00130">
    <property type="entry name" value="PAS"/>
    <property type="match status" value="1"/>
</dbReference>
<accession>Q7NYA0</accession>
<dbReference type="PROSITE" id="PS50887">
    <property type="entry name" value="GGDEF"/>
    <property type="match status" value="1"/>
</dbReference>
<evidence type="ECO:0000313" key="8">
    <source>
        <dbReference type="Proteomes" id="UP000001424"/>
    </source>
</evidence>
<dbReference type="PROSITE" id="PS50883">
    <property type="entry name" value="EAL"/>
    <property type="match status" value="1"/>
</dbReference>
<evidence type="ECO:0000256" key="1">
    <source>
        <dbReference type="PROSITE-ProRule" id="PRU00703"/>
    </source>
</evidence>
<dbReference type="InterPro" id="IPR001610">
    <property type="entry name" value="PAC"/>
</dbReference>
<dbReference type="HOGENOM" id="CLU_000445_70_39_4"/>
<dbReference type="GO" id="GO:0006355">
    <property type="term" value="P:regulation of DNA-templated transcription"/>
    <property type="evidence" value="ECO:0007669"/>
    <property type="project" value="InterPro"/>
</dbReference>
<dbReference type="eggNOG" id="COG5001">
    <property type="taxonomic scope" value="Bacteria"/>
</dbReference>
<dbReference type="PANTHER" id="PTHR44757:SF2">
    <property type="entry name" value="BIOFILM ARCHITECTURE MAINTENANCE PROTEIN MBAA"/>
    <property type="match status" value="1"/>
</dbReference>
<dbReference type="InterPro" id="IPR001633">
    <property type="entry name" value="EAL_dom"/>
</dbReference>
<dbReference type="Gene3D" id="3.30.70.270">
    <property type="match status" value="1"/>
</dbReference>
<keyword evidence="1" id="KW-0129">CBS domain</keyword>
<dbReference type="EMBL" id="AE016825">
    <property type="protein sequence ID" value="AAQ59049.1"/>
    <property type="molecule type" value="Genomic_DNA"/>
</dbReference>
<dbReference type="Pfam" id="PF00571">
    <property type="entry name" value="CBS"/>
    <property type="match status" value="4"/>
</dbReference>
<dbReference type="InterPro" id="IPR035919">
    <property type="entry name" value="EAL_sf"/>
</dbReference>
<dbReference type="InterPro" id="IPR029787">
    <property type="entry name" value="Nucleotide_cyclase"/>
</dbReference>
<dbReference type="SMART" id="SM00052">
    <property type="entry name" value="EAL"/>
    <property type="match status" value="1"/>
</dbReference>
<reference evidence="7 8" key="1">
    <citation type="journal article" date="2003" name="Proc. Natl. Acad. Sci. U.S.A.">
        <title>The complete genome sequence of Chromobacterium violaceum reveals remarkable and exploitable bacterial adaptability.</title>
        <authorList>
            <person name="Vasconcelos A.T.R."/>
            <person name="de Almeida D.F."/>
            <person name="Almeida F.C."/>
            <person name="de Almeida L.G.P."/>
            <person name="de Almeida R."/>
            <person name="Goncalves J.A.A."/>
            <person name="Andrade E.M."/>
            <person name="Antonio R.V."/>
            <person name="Araripe J."/>
            <person name="de Araujo M.F.F."/>
            <person name="Filho S.A."/>
            <person name="Azevedo V."/>
            <person name="Batista A.J."/>
            <person name="Bataus L.A.M."/>
            <person name="Batista J.S."/>
            <person name="Belo A."/>
            <person name="vander Berg C."/>
            <person name="Blamey J."/>
            <person name="Bogo M."/>
            <person name="Bonato S."/>
            <person name="Bordignon J."/>
            <person name="Brito C.A."/>
            <person name="Brocchi M."/>
            <person name="Burity H.A."/>
            <person name="Camargo A.A."/>
            <person name="Cardoso D.D.P."/>
            <person name="Carneiro N.P."/>
            <person name="Carraro D.M."/>
            <person name="Carvalho C.M.B."/>
            <person name="Cascardo J.C.M."/>
            <person name="Cavada B.S."/>
            <person name="Chueire L.M.O."/>
            <person name="Pasa T.B.C."/>
            <person name="Duran N."/>
            <person name="Fagundes N."/>
            <person name="Falcao C.L."/>
            <person name="Fantinatti F."/>
            <person name="Farias I.P."/>
            <person name="Felipe M.S.S."/>
            <person name="Ferrari L.P."/>
            <person name="Ferro J.A."/>
            <person name="Ferro M.I.T."/>
            <person name="Franco G.R."/>
            <person name="Freitas N.S.A."/>
            <person name="Furlan L.R."/>
            <person name="Gazzinelli R.T."/>
            <person name="Gomes E.A."/>
            <person name="Goncalves P.R."/>
            <person name="Grangeiro T.B."/>
            <person name="Grattapaglia D."/>
            <person name="Grisard E.C."/>
            <person name="Guimaraes C.T."/>
            <person name="Hanna E.S."/>
            <person name="Hungria M."/>
            <person name="Jardim S.N."/>
            <person name="Laurino J."/>
            <person name="Leoi L.C.T."/>
            <person name="Fassarella L."/>
            <person name="Lima A."/>
            <person name="Loureiro M.F."/>
            <person name="Lyra M.C.P."/>
            <person name="Macedo M."/>
            <person name="Madeira H.M.F."/>
            <person name="Manfio G.P."/>
            <person name="Maranhao A.Q."/>
            <person name="Martins W.S."/>
            <person name="di Mauro S.M.Z."/>
            <person name="de Medeiros S.R.B."/>
            <person name="Meissner R.D.V."/>
            <person name="Menck C.F.M."/>
            <person name="Moreira M.A.M."/>
            <person name="Nascimento F.F."/>
            <person name="Nicolas M.F."/>
            <person name="Oliveira J.G."/>
            <person name="Oliveira S.C."/>
            <person name="Paixao R.F.C."/>
            <person name="Parente J.A."/>
            <person name="Pedrosa F.O."/>
            <person name="Pena S.J.D."/>
            <person name="Perreira J.O."/>
            <person name="Perreira M."/>
            <person name="Pinto L.S.R.C."/>
            <person name="Pinto L.S."/>
            <person name="Porto J.I.R."/>
            <person name="Potrich D.P."/>
            <person name="Neto C.E.R."/>
            <person name="Reis A.M.M."/>
            <person name="Rigo L.U."/>
            <person name="Rondinelli E."/>
            <person name="dos Santos E.B.P."/>
            <person name="Santos F.R."/>
            <person name="Schneider M.P.C."/>
            <person name="Seuanez H.N."/>
            <person name="Silva A.M.R."/>
            <person name="da Silva A.L.C."/>
            <person name="Silva D.W."/>
            <person name="Silva R."/>
            <person name="Simoes I.C."/>
            <person name="Simon D."/>
            <person name="Soares C.M.A."/>
            <person name="Soares R.B.A."/>
            <person name="Souza E.M."/>
            <person name="Souza K.R.L."/>
            <person name="Souza R.C."/>
            <person name="Steffens M.B.R."/>
            <person name="Steindel M."/>
            <person name="Teixeira S.R."/>
            <person name="Urmenyi T."/>
            <person name="Vettore A."/>
            <person name="Wassem R."/>
            <person name="Zaha A."/>
            <person name="Simpson A.J.G."/>
        </authorList>
    </citation>
    <scope>NUCLEOTIDE SEQUENCE [LARGE SCALE GENOMIC DNA]</scope>
    <source>
        <strain evidence="8">ATCC 12472 / DSM 30191 / JCM 1249 / NBRC 12614 / NCIMB 9131 / NCTC 9757</strain>
    </source>
</reference>
<feature type="domain" description="PAS" evidence="2">
    <location>
        <begin position="290"/>
        <end position="330"/>
    </location>
</feature>
<dbReference type="SMART" id="SM00267">
    <property type="entry name" value="GGDEF"/>
    <property type="match status" value="1"/>
</dbReference>
<dbReference type="SUPFAM" id="SSF141868">
    <property type="entry name" value="EAL domain-like"/>
    <property type="match status" value="1"/>
</dbReference>
<feature type="domain" description="CBS" evidence="6">
    <location>
        <begin position="147"/>
        <end position="204"/>
    </location>
</feature>
<evidence type="ECO:0000259" key="2">
    <source>
        <dbReference type="PROSITE" id="PS50112"/>
    </source>
</evidence>
<feature type="domain" description="CBS" evidence="6">
    <location>
        <begin position="18"/>
        <end position="77"/>
    </location>
</feature>
<dbReference type="InterPro" id="IPR046342">
    <property type="entry name" value="CBS_dom_sf"/>
</dbReference>
<name>Q7NYA0_CHRVO</name>
<dbReference type="NCBIfam" id="TIGR00254">
    <property type="entry name" value="GGDEF"/>
    <property type="match status" value="1"/>
</dbReference>
<feature type="domain" description="EAL" evidence="4">
    <location>
        <begin position="583"/>
        <end position="837"/>
    </location>
</feature>
<dbReference type="SMART" id="SM00091">
    <property type="entry name" value="PAS"/>
    <property type="match status" value="1"/>
</dbReference>
<dbReference type="InterPro" id="IPR000160">
    <property type="entry name" value="GGDEF_dom"/>
</dbReference>
<feature type="domain" description="GGDEF" evidence="5">
    <location>
        <begin position="441"/>
        <end position="574"/>
    </location>
</feature>
<dbReference type="PROSITE" id="PS50113">
    <property type="entry name" value="PAC"/>
    <property type="match status" value="1"/>
</dbReference>
<dbReference type="PROSITE" id="PS51257">
    <property type="entry name" value="PROKAR_LIPOPROTEIN"/>
    <property type="match status" value="1"/>
</dbReference>
<protein>
    <recommendedName>
        <fullName evidence="9">Diguanylate cyclase</fullName>
    </recommendedName>
</protein>
<dbReference type="Proteomes" id="UP000001424">
    <property type="component" value="Chromosome"/>
</dbReference>
<dbReference type="InterPro" id="IPR000700">
    <property type="entry name" value="PAS-assoc_C"/>
</dbReference>
<dbReference type="STRING" id="243365.CV_1374"/>
<evidence type="ECO:0000313" key="7">
    <source>
        <dbReference type="EMBL" id="AAQ59049.1"/>
    </source>
</evidence>
<keyword evidence="8" id="KW-1185">Reference proteome</keyword>
<dbReference type="InterPro" id="IPR035965">
    <property type="entry name" value="PAS-like_dom_sf"/>
</dbReference>
<dbReference type="KEGG" id="cvi:CV_1374"/>
<dbReference type="InterPro" id="IPR043128">
    <property type="entry name" value="Rev_trsase/Diguanyl_cyclase"/>
</dbReference>
<evidence type="ECO:0008006" key="9">
    <source>
        <dbReference type="Google" id="ProtNLM"/>
    </source>
</evidence>
<gene>
    <name evidence="7" type="ordered locus">CV_1374</name>
</gene>
<dbReference type="Gene3D" id="3.20.20.450">
    <property type="entry name" value="EAL domain"/>
    <property type="match status" value="1"/>
</dbReference>
<dbReference type="SMART" id="SM00116">
    <property type="entry name" value="CBS"/>
    <property type="match status" value="4"/>
</dbReference>
<dbReference type="Pfam" id="PF00563">
    <property type="entry name" value="EAL"/>
    <property type="match status" value="1"/>
</dbReference>
<dbReference type="InterPro" id="IPR000014">
    <property type="entry name" value="PAS"/>
</dbReference>
<feature type="domain" description="PAC" evidence="3">
    <location>
        <begin position="355"/>
        <end position="409"/>
    </location>
</feature>
<sequence length="842" mass="92458">MTRPCLSMSYPIQTLAGIASCDLLCCPPSLPIREAASRMMAAACSSIVVRDEKGAVLGLWTESDALEASLGRRDPDLPVGQAVSAQLASLPHDMPLQDAVEAFRRRQLRHALVWKGGQPLGIVTLTDIVRNQGLESFLLVKRIRDLPGPPARALPAAAGPREAMSLMREQGLSALAVALDDGGHGIVTQRDVLRWLASDQLPPTLGEGCRRPLIGVSEYSSLLQARRLLQQHNIRHLAVFGDDGGLLRLLGFDDIVQGIEHEYLHELNEALRQRDEALQQSRHSLLLADKVFESTMEGIIITDRNGVIQSVNPAFARITGYSREEALGQTPALLKSGKQPPEFYQQLWRSLLRDGRWQGEVVNRRKGGLLYTEHLSITAIRDAAGECLHYVAVFSDITQRKQAEERLHFLANHDALTSLPNRTLFLEKLQGAVERAGLGGQRLALLFIDLDRFKLVNDTLGHYAGDQLLIHIARQLQSRLLPGETVARLGGDEFTLLLEGVGGEAQVAARAQAMLDAITELSGVAGQQMFISASIGISMFPLDGRDADTLLVHADTAMYRAKDGGKNGFQFYTPDMNARALERLKLEYSLHRALAQQELELWYQPKVALDSGQLIGAEALLRWRHPELGLVPPDRFIPIAEESALIAQIGAWVLETACADARRWRNAGLAPGRLAVNVSGRQLKHGDFVAELEQALARHGLDSDALELEITESVVMEDAGGMVDTLFRLQKLGMYLSIDDFGTGYSSLSYLKRLPVRGLKIDRSFIDDLHCDGDDAAITRAIISIARSLGLDVVAEGVEEEAQRRFLLEQGCNCAQGYLFSKPLPRDAYEALLSRSEVGAEA</sequence>
<proteinExistence type="predicted"/>
<organism evidence="7 8">
    <name type="scientific">Chromobacterium violaceum (strain ATCC 12472 / DSM 30191 / JCM 1249 / CCUG 213 / NBRC 12614 / NCIMB 9131 / NCTC 9757 / MK)</name>
    <dbReference type="NCBI Taxonomy" id="243365"/>
    <lineage>
        <taxon>Bacteria</taxon>
        <taxon>Pseudomonadati</taxon>
        <taxon>Pseudomonadota</taxon>
        <taxon>Betaproteobacteria</taxon>
        <taxon>Neisseriales</taxon>
        <taxon>Chromobacteriaceae</taxon>
        <taxon>Chromobacterium</taxon>
    </lineage>
</organism>
<dbReference type="Gene3D" id="3.10.580.10">
    <property type="entry name" value="CBS-domain"/>
    <property type="match status" value="2"/>
</dbReference>
<dbReference type="InterPro" id="IPR052155">
    <property type="entry name" value="Biofilm_reg_signaling"/>
</dbReference>
<dbReference type="CDD" id="cd01949">
    <property type="entry name" value="GGDEF"/>
    <property type="match status" value="1"/>
</dbReference>
<dbReference type="PROSITE" id="PS51371">
    <property type="entry name" value="CBS"/>
    <property type="match status" value="4"/>
</dbReference>
<dbReference type="AlphaFoldDB" id="Q7NYA0"/>
<dbReference type="InterPro" id="IPR000644">
    <property type="entry name" value="CBS_dom"/>
</dbReference>
<dbReference type="SUPFAM" id="SSF55073">
    <property type="entry name" value="Nucleotide cyclase"/>
    <property type="match status" value="1"/>
</dbReference>
<dbReference type="Gene3D" id="3.30.450.20">
    <property type="entry name" value="PAS domain"/>
    <property type="match status" value="1"/>
</dbReference>
<dbReference type="Pfam" id="PF00990">
    <property type="entry name" value="GGDEF"/>
    <property type="match status" value="1"/>
</dbReference>
<dbReference type="SMART" id="SM00086">
    <property type="entry name" value="PAC"/>
    <property type="match status" value="1"/>
</dbReference>